<dbReference type="EMBL" id="IACJ01076124">
    <property type="protein sequence ID" value="LAA47621.1"/>
    <property type="molecule type" value="Transcribed_RNA"/>
</dbReference>
<sequence>MKKIHARAIRKKAAAIGEEERNSKLCLRVKENPFNPCNFGGDEARKAAKGRRYRNGTNVSPSSPDVGVATFNFYLLTVVICQNSSVVTLKQSITVADLWSILPDFFQPMLTLIKAKRSS</sequence>
<proteinExistence type="predicted"/>
<reference evidence="1" key="1">
    <citation type="submission" date="2017-07" db="EMBL/GenBank/DDBJ databases">
        <authorList>
            <person name="Mikheyev A."/>
            <person name="Grau M."/>
        </authorList>
    </citation>
    <scope>NUCLEOTIDE SEQUENCE</scope>
    <source>
        <tissue evidence="1">Venom_gland</tissue>
    </source>
</reference>
<organism evidence="1">
    <name type="scientific">Micrurus corallinus</name>
    <name type="common">Brazilian coral snake</name>
    <dbReference type="NCBI Taxonomy" id="54390"/>
    <lineage>
        <taxon>Eukaryota</taxon>
        <taxon>Metazoa</taxon>
        <taxon>Chordata</taxon>
        <taxon>Craniata</taxon>
        <taxon>Vertebrata</taxon>
        <taxon>Euteleostomi</taxon>
        <taxon>Lepidosauria</taxon>
        <taxon>Squamata</taxon>
        <taxon>Bifurcata</taxon>
        <taxon>Unidentata</taxon>
        <taxon>Episquamata</taxon>
        <taxon>Toxicofera</taxon>
        <taxon>Serpentes</taxon>
        <taxon>Colubroidea</taxon>
        <taxon>Elapidae</taxon>
        <taxon>Elapinae</taxon>
        <taxon>Micrurus</taxon>
    </lineage>
</organism>
<dbReference type="AlphaFoldDB" id="A0A2D4FJD5"/>
<reference evidence="1" key="2">
    <citation type="submission" date="2017-11" db="EMBL/GenBank/DDBJ databases">
        <title>Coralsnake Venomics: Analyses of Venom Gland Transcriptomes and Proteomes of Six Brazilian Taxa.</title>
        <authorList>
            <person name="Aird S.D."/>
            <person name="Jorge da Silva N."/>
            <person name="Qiu L."/>
            <person name="Villar-Briones A."/>
            <person name="Aparecida-Saddi V."/>
            <person name="Campos-Telles M.P."/>
            <person name="Grau M."/>
            <person name="Mikheyev A.S."/>
        </authorList>
    </citation>
    <scope>NUCLEOTIDE SEQUENCE</scope>
    <source>
        <tissue evidence="1">Venom_gland</tissue>
    </source>
</reference>
<name>A0A2D4FJD5_MICCO</name>
<evidence type="ECO:0000313" key="1">
    <source>
        <dbReference type="EMBL" id="LAA47621.1"/>
    </source>
</evidence>
<accession>A0A2D4FJD5</accession>
<protein>
    <submittedName>
        <fullName evidence="1">Uncharacterized protein</fullName>
    </submittedName>
</protein>